<protein>
    <submittedName>
        <fullName evidence="1">Uncharacterized protein</fullName>
    </submittedName>
</protein>
<dbReference type="Proteomes" id="UP000199603">
    <property type="component" value="Unassembled WGS sequence"/>
</dbReference>
<dbReference type="EMBL" id="FNAG01000011">
    <property type="protein sequence ID" value="SDD94505.1"/>
    <property type="molecule type" value="Genomic_DNA"/>
</dbReference>
<organism evidence="1 2">
    <name type="scientific">Aquimonas voraii</name>
    <dbReference type="NCBI Taxonomy" id="265719"/>
    <lineage>
        <taxon>Bacteria</taxon>
        <taxon>Pseudomonadati</taxon>
        <taxon>Pseudomonadota</taxon>
        <taxon>Gammaproteobacteria</taxon>
        <taxon>Lysobacterales</taxon>
        <taxon>Lysobacteraceae</taxon>
        <taxon>Aquimonas</taxon>
    </lineage>
</organism>
<dbReference type="OrthoDB" id="4048724at2"/>
<gene>
    <name evidence="1" type="ORF">SAMN04488509_11156</name>
</gene>
<proteinExistence type="predicted"/>
<dbReference type="InterPro" id="IPR045617">
    <property type="entry name" value="DUF6445"/>
</dbReference>
<evidence type="ECO:0000313" key="2">
    <source>
        <dbReference type="Proteomes" id="UP000199603"/>
    </source>
</evidence>
<dbReference type="AlphaFoldDB" id="A0A1G6YXY5"/>
<reference evidence="1 2" key="1">
    <citation type="submission" date="2016-10" db="EMBL/GenBank/DDBJ databases">
        <authorList>
            <person name="de Groot N.N."/>
        </authorList>
    </citation>
    <scope>NUCLEOTIDE SEQUENCE [LARGE SCALE GENOMIC DNA]</scope>
    <source>
        <strain evidence="1 2">DSM 16957</strain>
    </source>
</reference>
<dbReference type="STRING" id="265719.SAMN04488509_11156"/>
<sequence>MFNPNPTRHIVPLHDGHVCLVFDDVLLDPQAWIDTAIQHRARFVEGAWNAYPGPELPLAAEVTDRLCDFFALHARSALGARRTLRAHSRFALVTRAPETLAPCQRFCHRDRLSSEPGTVVAASVLYLFDRPELGGTSFYRPRRPMPEIEALVQDSVRLTPEAFNARYPDIAPGYMREGNPWFEHIATVTPRFNRLIVYRGDLFHSGDIARPDLLSADPALGRLTVNGFFTCRAALG</sequence>
<name>A0A1G6YXY5_9GAMM</name>
<dbReference type="RefSeq" id="WP_091244345.1">
    <property type="nucleotide sequence ID" value="NZ_FNAG01000011.1"/>
</dbReference>
<dbReference type="Pfam" id="PF20043">
    <property type="entry name" value="DUF6445"/>
    <property type="match status" value="1"/>
</dbReference>
<evidence type="ECO:0000313" key="1">
    <source>
        <dbReference type="EMBL" id="SDD94505.1"/>
    </source>
</evidence>
<keyword evidence="2" id="KW-1185">Reference proteome</keyword>
<accession>A0A1G6YXY5</accession>